<dbReference type="OrthoDB" id="9986793at2759"/>
<dbReference type="Proteomes" id="UP000215335">
    <property type="component" value="Unassembled WGS sequence"/>
</dbReference>
<accession>A0A232FJ30</accession>
<protein>
    <recommendedName>
        <fullName evidence="3">Tc1-like transposase DDE domain-containing protein</fullName>
    </recommendedName>
</protein>
<dbReference type="GO" id="GO:0003676">
    <property type="term" value="F:nucleic acid binding"/>
    <property type="evidence" value="ECO:0007669"/>
    <property type="project" value="InterPro"/>
</dbReference>
<dbReference type="PANTHER" id="PTHR47326:SF1">
    <property type="entry name" value="HTH PSQ-TYPE DOMAIN-CONTAINING PROTEIN"/>
    <property type="match status" value="1"/>
</dbReference>
<keyword evidence="2" id="KW-1185">Reference proteome</keyword>
<dbReference type="EMBL" id="NNAY01000132">
    <property type="protein sequence ID" value="OXU30682.1"/>
    <property type="molecule type" value="Genomic_DNA"/>
</dbReference>
<name>A0A232FJ30_9HYME</name>
<organism evidence="1 2">
    <name type="scientific">Trichomalopsis sarcophagae</name>
    <dbReference type="NCBI Taxonomy" id="543379"/>
    <lineage>
        <taxon>Eukaryota</taxon>
        <taxon>Metazoa</taxon>
        <taxon>Ecdysozoa</taxon>
        <taxon>Arthropoda</taxon>
        <taxon>Hexapoda</taxon>
        <taxon>Insecta</taxon>
        <taxon>Pterygota</taxon>
        <taxon>Neoptera</taxon>
        <taxon>Endopterygota</taxon>
        <taxon>Hymenoptera</taxon>
        <taxon>Apocrita</taxon>
        <taxon>Proctotrupomorpha</taxon>
        <taxon>Chalcidoidea</taxon>
        <taxon>Pteromalidae</taxon>
        <taxon>Pteromalinae</taxon>
        <taxon>Trichomalopsis</taxon>
    </lineage>
</organism>
<comment type="caution">
    <text evidence="1">The sequence shown here is derived from an EMBL/GenBank/DDBJ whole genome shotgun (WGS) entry which is preliminary data.</text>
</comment>
<gene>
    <name evidence="1" type="ORF">TSAR_008761</name>
</gene>
<sequence>MVWCGIVNRYLIGTYFFKQNVDRNSYLQLIRDQLPVLLKDIDLETRRRMWFQHDSAAPHSALIVRQFFNQNYRDRWIA</sequence>
<evidence type="ECO:0000313" key="1">
    <source>
        <dbReference type="EMBL" id="OXU30682.1"/>
    </source>
</evidence>
<evidence type="ECO:0008006" key="3">
    <source>
        <dbReference type="Google" id="ProtNLM"/>
    </source>
</evidence>
<dbReference type="PANTHER" id="PTHR47326">
    <property type="entry name" value="TRANSPOSABLE ELEMENT TC3 TRANSPOSASE-LIKE PROTEIN"/>
    <property type="match status" value="1"/>
</dbReference>
<dbReference type="InterPro" id="IPR036397">
    <property type="entry name" value="RNaseH_sf"/>
</dbReference>
<proteinExistence type="predicted"/>
<reference evidence="1 2" key="1">
    <citation type="journal article" date="2017" name="Curr. Biol.">
        <title>The Evolution of Venom by Co-option of Single-Copy Genes.</title>
        <authorList>
            <person name="Martinson E.O."/>
            <person name="Mrinalini"/>
            <person name="Kelkar Y.D."/>
            <person name="Chang C.H."/>
            <person name="Werren J.H."/>
        </authorList>
    </citation>
    <scope>NUCLEOTIDE SEQUENCE [LARGE SCALE GENOMIC DNA]</scope>
    <source>
        <strain evidence="1 2">Alberta</strain>
        <tissue evidence="1">Whole body</tissue>
    </source>
</reference>
<dbReference type="AlphaFoldDB" id="A0A232FJ30"/>
<dbReference type="Gene3D" id="3.30.420.10">
    <property type="entry name" value="Ribonuclease H-like superfamily/Ribonuclease H"/>
    <property type="match status" value="1"/>
</dbReference>
<evidence type="ECO:0000313" key="2">
    <source>
        <dbReference type="Proteomes" id="UP000215335"/>
    </source>
</evidence>